<dbReference type="InterPro" id="IPR001270">
    <property type="entry name" value="ClpA/B"/>
</dbReference>
<dbReference type="Gene3D" id="3.40.50.300">
    <property type="entry name" value="P-loop containing nucleotide triphosphate hydrolases"/>
    <property type="match status" value="1"/>
</dbReference>
<dbReference type="GO" id="GO:0005737">
    <property type="term" value="C:cytoplasm"/>
    <property type="evidence" value="ECO:0007669"/>
    <property type="project" value="TreeGrafter"/>
</dbReference>
<dbReference type="EMBL" id="AB063173">
    <property type="protein sequence ID" value="BAB72122.1"/>
    <property type="molecule type" value="Genomic_DNA"/>
</dbReference>
<dbReference type="PANTHER" id="PTHR11638:SF18">
    <property type="entry name" value="HEAT SHOCK PROTEIN 104"/>
    <property type="match status" value="1"/>
</dbReference>
<dbReference type="SMART" id="SM00382">
    <property type="entry name" value="AAA"/>
    <property type="match status" value="1"/>
</dbReference>
<protein>
    <recommendedName>
        <fullName evidence="3">AAA+ ATPase domain-containing protein</fullName>
    </recommendedName>
</protein>
<organism evidence="4">
    <name type="scientific">Staphylococcus aureus</name>
    <dbReference type="NCBI Taxonomy" id="1280"/>
    <lineage>
        <taxon>Bacteria</taxon>
        <taxon>Bacillati</taxon>
        <taxon>Bacillota</taxon>
        <taxon>Bacilli</taxon>
        <taxon>Bacillales</taxon>
        <taxon>Staphylococcaceae</taxon>
        <taxon>Staphylococcus</taxon>
    </lineage>
</organism>
<feature type="domain" description="AAA+ ATPase" evidence="3">
    <location>
        <begin position="163"/>
        <end position="296"/>
    </location>
</feature>
<dbReference type="InterPro" id="IPR050130">
    <property type="entry name" value="ClpA_ClpB"/>
</dbReference>
<sequence>MKMSYQIKIVMGPKSYLNEFLHQPYITLEDYIIKIDSLTRNLVEKFTDNNYEEILKDKIILAKTESYSGITSAALSNFIQIVNKSIEFGNGIILQNPPKSVINQIKNSFDENQYAFCEYEYPKLDLAVLSNIKERSTEQLFGQVNAIKRILASLYKLTKESRKSIVLMLYGPSGVGKTEMSKIISECLGGKLFRKQMSMNKTNYMFDYIFGNNHGEPSLARDLLERESNIVLLDEFDKGVNEINSAFYQLFDEGIFEDSQYKVTMRNSIIICTSNFKGEAQIRRELGDPIYYRFDDFIEFAELNDEAKKNILTRILSEEFNKLSDNEKSLLPREEILLKQYMIKIKQFTNYRHMKKLVENDINLRLISAMLNF</sequence>
<reference evidence="4" key="1">
    <citation type="journal article" date="2001" name="Trends Microbiol.">
        <title>The emergence and evolution of methicillin-resistant Staphylococcus aureus.</title>
        <authorList>
            <person name="Hiramatsu K."/>
            <person name="Cui L."/>
            <person name="Kuroda M."/>
            <person name="Ito T."/>
        </authorList>
    </citation>
    <scope>NUCLEOTIDE SEQUENCE</scope>
    <source>
        <strain evidence="4">JCSC1978</strain>
    </source>
</reference>
<reference evidence="4" key="3">
    <citation type="journal article" date="2003" name="Drug Resist. Updat.">
        <title>Insights on antibiotic resistance of Staphylococcus aureus from its whole genome: genomic island SCC.</title>
        <authorList>
            <person name="Ito T."/>
            <person name="Okuma K."/>
            <person name="Xue M.X."/>
            <person name="Yuzawa H."/>
            <person name="Hiramatsu K."/>
        </authorList>
    </citation>
    <scope>NUCLEOTIDE SEQUENCE</scope>
    <source>
        <strain evidence="4">JCSC1978</strain>
    </source>
</reference>
<dbReference type="SUPFAM" id="SSF52540">
    <property type="entry name" value="P-loop containing nucleoside triphosphate hydrolases"/>
    <property type="match status" value="1"/>
</dbReference>
<keyword evidence="1" id="KW-0547">Nucleotide-binding</keyword>
<dbReference type="PRINTS" id="PR00300">
    <property type="entry name" value="CLPPROTEASEA"/>
</dbReference>
<dbReference type="GO" id="GO:0005524">
    <property type="term" value="F:ATP binding"/>
    <property type="evidence" value="ECO:0007669"/>
    <property type="project" value="UniProtKB-KW"/>
</dbReference>
<dbReference type="InterPro" id="IPR003959">
    <property type="entry name" value="ATPase_AAA_core"/>
</dbReference>
<name>Q8VUV2_STAAU</name>
<dbReference type="InterPro" id="IPR003593">
    <property type="entry name" value="AAA+_ATPase"/>
</dbReference>
<evidence type="ECO:0000259" key="3">
    <source>
        <dbReference type="SMART" id="SM00382"/>
    </source>
</evidence>
<dbReference type="GO" id="GO:0034605">
    <property type="term" value="P:cellular response to heat"/>
    <property type="evidence" value="ECO:0007669"/>
    <property type="project" value="TreeGrafter"/>
</dbReference>
<evidence type="ECO:0000256" key="2">
    <source>
        <dbReference type="ARBA" id="ARBA00022840"/>
    </source>
</evidence>
<dbReference type="GO" id="GO:0016887">
    <property type="term" value="F:ATP hydrolysis activity"/>
    <property type="evidence" value="ECO:0007669"/>
    <property type="project" value="InterPro"/>
</dbReference>
<dbReference type="AlphaFoldDB" id="Q8VUV2"/>
<accession>Q8VUV2</accession>
<proteinExistence type="predicted"/>
<dbReference type="Pfam" id="PF07724">
    <property type="entry name" value="AAA_2"/>
    <property type="match status" value="1"/>
</dbReference>
<evidence type="ECO:0000313" key="4">
    <source>
        <dbReference type="EMBL" id="BAB72122.1"/>
    </source>
</evidence>
<dbReference type="PANTHER" id="PTHR11638">
    <property type="entry name" value="ATP-DEPENDENT CLP PROTEASE"/>
    <property type="match status" value="1"/>
</dbReference>
<evidence type="ECO:0000256" key="1">
    <source>
        <dbReference type="ARBA" id="ARBA00022741"/>
    </source>
</evidence>
<reference evidence="4" key="2">
    <citation type="journal article" date="2002" name="Antimicrob. Agents Chemother.">
        <title>Novel Type of Staphylococcal Cassette Chromosome mec Identified in Community-Acquired Methicillin-Resistant Staphylococcus aureus Strains.</title>
        <authorList>
            <person name="Ma X.X."/>
            <person name="Ito T."/>
            <person name="Tiensasitorn C."/>
            <person name="Jamklang M."/>
            <person name="Chongtrakool P."/>
            <person name="Boyle-Vavra S."/>
            <person name="Daum R.S."/>
            <person name="Hiramatsu K."/>
        </authorList>
    </citation>
    <scope>NUCLEOTIDE SEQUENCE</scope>
    <source>
        <strain evidence="4">JCSC1978</strain>
    </source>
</reference>
<keyword evidence="2" id="KW-0067">ATP-binding</keyword>
<dbReference type="InterPro" id="IPR027417">
    <property type="entry name" value="P-loop_NTPase"/>
</dbReference>